<evidence type="ECO:0000313" key="1">
    <source>
        <dbReference type="EMBL" id="KDO25163.1"/>
    </source>
</evidence>
<keyword evidence="2" id="KW-1185">Reference proteome</keyword>
<evidence type="ECO:0008006" key="3">
    <source>
        <dbReference type="Google" id="ProtNLM"/>
    </source>
</evidence>
<dbReference type="VEuPathDB" id="FungiDB:SPRG_09437"/>
<dbReference type="KEGG" id="spar:SPRG_09437"/>
<dbReference type="GeneID" id="24131602"/>
<dbReference type="Proteomes" id="UP000030745">
    <property type="component" value="Unassembled WGS sequence"/>
</dbReference>
<sequence length="213" mass="23638">MLKTKGRRFKDILAEGNKSYIFEPGRTKDDVRVRVGEADRLKKGYPEVALPRAQPPVSYSQIESRFIVAAKKVLNKDPELEIIRVGQATGLLEVTYTSRQITDKLRKMAMRAKTVEPVATLQCFVTCNDSSVDASPLVLDVSANDYIFEVKLQLCATCNLGLGPLQHLALLHDGTVVQDVAVVQQCEMLEGPETKAAPLATSDLPPNKRRKFR</sequence>
<dbReference type="EMBL" id="KK583234">
    <property type="protein sequence ID" value="KDO25163.1"/>
    <property type="molecule type" value="Genomic_DNA"/>
</dbReference>
<organism evidence="1 2">
    <name type="scientific">Saprolegnia parasitica (strain CBS 223.65)</name>
    <dbReference type="NCBI Taxonomy" id="695850"/>
    <lineage>
        <taxon>Eukaryota</taxon>
        <taxon>Sar</taxon>
        <taxon>Stramenopiles</taxon>
        <taxon>Oomycota</taxon>
        <taxon>Saprolegniomycetes</taxon>
        <taxon>Saprolegniales</taxon>
        <taxon>Saprolegniaceae</taxon>
        <taxon>Saprolegnia</taxon>
    </lineage>
</organism>
<reference evidence="1 2" key="1">
    <citation type="journal article" date="2013" name="PLoS Genet.">
        <title>Distinctive expansion of potential virulence genes in the genome of the oomycete fish pathogen Saprolegnia parasitica.</title>
        <authorList>
            <person name="Jiang R.H."/>
            <person name="de Bruijn I."/>
            <person name="Haas B.J."/>
            <person name="Belmonte R."/>
            <person name="Lobach L."/>
            <person name="Christie J."/>
            <person name="van den Ackerveken G."/>
            <person name="Bottin A."/>
            <person name="Bulone V."/>
            <person name="Diaz-Moreno S.M."/>
            <person name="Dumas B."/>
            <person name="Fan L."/>
            <person name="Gaulin E."/>
            <person name="Govers F."/>
            <person name="Grenville-Briggs L.J."/>
            <person name="Horner N.R."/>
            <person name="Levin J.Z."/>
            <person name="Mammella M."/>
            <person name="Meijer H.J."/>
            <person name="Morris P."/>
            <person name="Nusbaum C."/>
            <person name="Oome S."/>
            <person name="Phillips A.J."/>
            <person name="van Rooyen D."/>
            <person name="Rzeszutek E."/>
            <person name="Saraiva M."/>
            <person name="Secombes C.J."/>
            <person name="Seidl M.F."/>
            <person name="Snel B."/>
            <person name="Stassen J.H."/>
            <person name="Sykes S."/>
            <person name="Tripathy S."/>
            <person name="van den Berg H."/>
            <person name="Vega-Arreguin J.C."/>
            <person name="Wawra S."/>
            <person name="Young S.K."/>
            <person name="Zeng Q."/>
            <person name="Dieguez-Uribeondo J."/>
            <person name="Russ C."/>
            <person name="Tyler B.M."/>
            <person name="van West P."/>
        </authorList>
    </citation>
    <scope>NUCLEOTIDE SEQUENCE [LARGE SCALE GENOMIC DNA]</scope>
    <source>
        <strain evidence="1 2">CBS 223.65</strain>
    </source>
</reference>
<evidence type="ECO:0000313" key="2">
    <source>
        <dbReference type="Proteomes" id="UP000030745"/>
    </source>
</evidence>
<protein>
    <recommendedName>
        <fullName evidence="3">Ubiquitin-like domain-containing protein</fullName>
    </recommendedName>
</protein>
<dbReference type="AlphaFoldDB" id="A0A067C3S5"/>
<gene>
    <name evidence="1" type="ORF">SPRG_09437</name>
</gene>
<name>A0A067C3S5_SAPPC</name>
<proteinExistence type="predicted"/>
<dbReference type="RefSeq" id="XP_012204031.1">
    <property type="nucleotide sequence ID" value="XM_012348641.1"/>
</dbReference>
<accession>A0A067C3S5</accession>